<feature type="region of interest" description="Disordered" evidence="1">
    <location>
        <begin position="17"/>
        <end position="38"/>
    </location>
</feature>
<evidence type="ECO:0000313" key="3">
    <source>
        <dbReference type="Proteomes" id="UP000828357"/>
    </source>
</evidence>
<accession>A0AAE8YII9</accession>
<sequence>MLAGVGRLRQPLRVRVKGSERVQAATAPPMQQRAAQAL</sequence>
<proteinExistence type="predicted"/>
<dbReference type="GeneID" id="77940523"/>
<reference evidence="2" key="1">
    <citation type="submission" date="2021-11" db="EMBL/GenBank/DDBJ databases">
        <title>vB_AsaM_LPM4, the infectious counterpart bacteriophage of Aeromonas salmonicida subsp. salmonicida Prophage 3, requires the A-layer in its infection process.</title>
        <authorList>
            <person name="Leduc G.R."/>
            <person name="Paquet V.E."/>
            <person name="Piche L.C."/>
            <person name="Vincent A.T."/>
            <person name="Charette S.J."/>
        </authorList>
    </citation>
    <scope>NUCLEOTIDE SEQUENCE</scope>
</reference>
<keyword evidence="3" id="KW-1185">Reference proteome</keyword>
<evidence type="ECO:0000313" key="2">
    <source>
        <dbReference type="EMBL" id="UGC97289.1"/>
    </source>
</evidence>
<dbReference type="Proteomes" id="UP000828357">
    <property type="component" value="Segment"/>
</dbReference>
<dbReference type="RefSeq" id="YP_010664474.1">
    <property type="nucleotide sequence ID" value="NC_070919.1"/>
</dbReference>
<evidence type="ECO:0000256" key="1">
    <source>
        <dbReference type="SAM" id="MobiDB-lite"/>
    </source>
</evidence>
<dbReference type="KEGG" id="vg:77940523"/>
<name>A0AAE8YII9_9CAUD</name>
<protein>
    <submittedName>
        <fullName evidence="2">Uncharacterized protein</fullName>
    </submittedName>
</protein>
<dbReference type="EMBL" id="OL348188">
    <property type="protein sequence ID" value="UGC97289.1"/>
    <property type="molecule type" value="Genomic_DNA"/>
</dbReference>
<organism evidence="2 3">
    <name type="scientific">Aeromonas phage vB_AsaM_LPM4</name>
    <dbReference type="NCBI Taxonomy" id="2894367"/>
    <lineage>
        <taxon>Viruses</taxon>
        <taxon>Duplodnaviria</taxon>
        <taxon>Heunggongvirae</taxon>
        <taxon>Uroviricota</taxon>
        <taxon>Caudoviricetes</taxon>
        <taxon>Peduoviridae</taxon>
        <taxon>Piscesmortuivirus</taxon>
        <taxon>Piscesmortuivirus LPM4</taxon>
    </lineage>
</organism>